<dbReference type="Proteomes" id="UP000034696">
    <property type="component" value="Unassembled WGS sequence"/>
</dbReference>
<dbReference type="Gene3D" id="2.40.360.20">
    <property type="match status" value="1"/>
</dbReference>
<gene>
    <name evidence="2" type="ORF">UX06_C0032G0040</name>
</gene>
<dbReference type="AlphaFoldDB" id="A0A0G1Q5I6"/>
<reference evidence="2 3" key="1">
    <citation type="journal article" date="2015" name="Nature">
        <title>rRNA introns, odd ribosomes, and small enigmatic genomes across a large radiation of phyla.</title>
        <authorList>
            <person name="Brown C.T."/>
            <person name="Hug L.A."/>
            <person name="Thomas B.C."/>
            <person name="Sharon I."/>
            <person name="Castelle C.J."/>
            <person name="Singh A."/>
            <person name="Wilkins M.J."/>
            <person name="Williams K.H."/>
            <person name="Banfield J.F."/>
        </authorList>
    </citation>
    <scope>NUCLEOTIDE SEQUENCE [LARGE SCALE GENOMIC DNA]</scope>
</reference>
<feature type="chain" id="PRO_5002539135" evidence="1">
    <location>
        <begin position="28"/>
        <end position="164"/>
    </location>
</feature>
<evidence type="ECO:0000313" key="2">
    <source>
        <dbReference type="EMBL" id="KKU03900.1"/>
    </source>
</evidence>
<accession>A0A0G1Q5I6</accession>
<name>A0A0G1Q5I6_9BACT</name>
<keyword evidence="1" id="KW-0732">Signal</keyword>
<feature type="signal peptide" evidence="1">
    <location>
        <begin position="1"/>
        <end position="27"/>
    </location>
</feature>
<organism evidence="2 3">
    <name type="scientific">Candidatus Giovannonibacteria bacterium GW2011_GWA2_45_21</name>
    <dbReference type="NCBI Taxonomy" id="1618649"/>
    <lineage>
        <taxon>Bacteria</taxon>
        <taxon>Candidatus Giovannoniibacteriota</taxon>
    </lineage>
</organism>
<sequence>MKNRAMVMVLSVVFPVLIATFEPTVLANEKEFVNAPKFTVGDTWEYKTLFGGYTSTIVSADGETYLDFPMAPKKKFSYRVNGTVATFSIDVEVVKWETIKVPAGTFKALRIESCWRNESSGWYDCGMTHWYSPEAKTFIKRQTPSSWTPVLRNSDFELKNFSVK</sequence>
<proteinExistence type="predicted"/>
<protein>
    <submittedName>
        <fullName evidence="2">Uncharacterized protein</fullName>
    </submittedName>
</protein>
<comment type="caution">
    <text evidence="2">The sequence shown here is derived from an EMBL/GenBank/DDBJ whole genome shotgun (WGS) entry which is preliminary data.</text>
</comment>
<dbReference type="EMBL" id="LCKT01000032">
    <property type="protein sequence ID" value="KKU03900.1"/>
    <property type="molecule type" value="Genomic_DNA"/>
</dbReference>
<evidence type="ECO:0000313" key="3">
    <source>
        <dbReference type="Proteomes" id="UP000034696"/>
    </source>
</evidence>
<evidence type="ECO:0000256" key="1">
    <source>
        <dbReference type="SAM" id="SignalP"/>
    </source>
</evidence>